<comment type="caution">
    <text evidence="2">The sequence shown here is derived from an EMBL/GenBank/DDBJ whole genome shotgun (WGS) entry which is preliminary data.</text>
</comment>
<evidence type="ECO:0000256" key="1">
    <source>
        <dbReference type="SAM" id="Phobius"/>
    </source>
</evidence>
<dbReference type="EMBL" id="LMCB01000024">
    <property type="protein sequence ID" value="KZL18027.1"/>
    <property type="molecule type" value="Genomic_DNA"/>
</dbReference>
<keyword evidence="3" id="KW-1185">Reference proteome</keyword>
<keyword evidence="1" id="KW-0472">Membrane</keyword>
<keyword evidence="1" id="KW-1133">Transmembrane helix</keyword>
<proteinExistence type="predicted"/>
<evidence type="ECO:0000313" key="3">
    <source>
        <dbReference type="Proteomes" id="UP000076577"/>
    </source>
</evidence>
<organism evidence="2 3">
    <name type="scientific">Pseudovibrio axinellae</name>
    <dbReference type="NCBI Taxonomy" id="989403"/>
    <lineage>
        <taxon>Bacteria</taxon>
        <taxon>Pseudomonadati</taxon>
        <taxon>Pseudomonadota</taxon>
        <taxon>Alphaproteobacteria</taxon>
        <taxon>Hyphomicrobiales</taxon>
        <taxon>Stappiaceae</taxon>
        <taxon>Pseudovibrio</taxon>
    </lineage>
</organism>
<feature type="transmembrane region" description="Helical" evidence="1">
    <location>
        <begin position="6"/>
        <end position="26"/>
    </location>
</feature>
<evidence type="ECO:0000313" key="2">
    <source>
        <dbReference type="EMBL" id="KZL18027.1"/>
    </source>
</evidence>
<dbReference type="AlphaFoldDB" id="A0A165XTN8"/>
<feature type="transmembrane region" description="Helical" evidence="1">
    <location>
        <begin position="38"/>
        <end position="59"/>
    </location>
</feature>
<accession>A0A165XTN8</accession>
<reference evidence="2 3" key="1">
    <citation type="journal article" date="2016" name="Front. Microbiol.">
        <title>Comparative Genomic Analysis Reveals a Diverse Repertoire of Genes Involved in Prokaryote-Eukaryote Interactions within the Pseudovibrio Genus.</title>
        <authorList>
            <person name="Romano S."/>
            <person name="Fernandez-Guerra A."/>
            <person name="Reen F.J."/>
            <person name="Glockner F.O."/>
            <person name="Crowley S.P."/>
            <person name="O'Sullivan O."/>
            <person name="Cotter P.D."/>
            <person name="Adams C."/>
            <person name="Dobson A.D."/>
            <person name="O'Gara F."/>
        </authorList>
    </citation>
    <scope>NUCLEOTIDE SEQUENCE [LARGE SCALE GENOMIC DNA]</scope>
    <source>
        <strain evidence="2 3">Ad2</strain>
    </source>
</reference>
<dbReference type="Proteomes" id="UP000076577">
    <property type="component" value="Unassembled WGS sequence"/>
</dbReference>
<dbReference type="RefSeq" id="WP_208979494.1">
    <property type="nucleotide sequence ID" value="NZ_FOFM01000006.1"/>
</dbReference>
<dbReference type="InterPro" id="IPR046093">
    <property type="entry name" value="DUF6111"/>
</dbReference>
<gene>
    <name evidence="2" type="ORF">PsAD2_02761</name>
</gene>
<protein>
    <submittedName>
        <fullName evidence="2">Uncharacterized protein</fullName>
    </submittedName>
</protein>
<sequence>MIRMLLTHGLLFFVPFIAYAVWVMVVRKAKSDKRFRDGPMLWLSIFGIALVIASLVLLAEVSRAPLGSQYRPAQVIDGEFVPGGYETPKQ</sequence>
<name>A0A165XTN8_9HYPH</name>
<dbReference type="Pfam" id="PF19606">
    <property type="entry name" value="DUF6111"/>
    <property type="match status" value="1"/>
</dbReference>
<dbReference type="PATRIC" id="fig|989403.3.peg.2958"/>
<dbReference type="STRING" id="989403.SAMN05421798_106219"/>
<keyword evidence="1" id="KW-0812">Transmembrane</keyword>